<feature type="region of interest" description="Disordered" evidence="4">
    <location>
        <begin position="272"/>
        <end position="305"/>
    </location>
</feature>
<proteinExistence type="predicted"/>
<dbReference type="GO" id="GO:0005524">
    <property type="term" value="F:ATP binding"/>
    <property type="evidence" value="ECO:0007669"/>
    <property type="project" value="UniProtKB-KW"/>
</dbReference>
<dbReference type="InterPro" id="IPR027417">
    <property type="entry name" value="P-loop_NTPase"/>
</dbReference>
<dbReference type="Gene3D" id="3.40.50.300">
    <property type="entry name" value="P-loop containing nucleotide triphosphate hydrolases"/>
    <property type="match status" value="1"/>
</dbReference>
<dbReference type="Pfam" id="PF00005">
    <property type="entry name" value="ABC_tran"/>
    <property type="match status" value="1"/>
</dbReference>
<evidence type="ECO:0000256" key="1">
    <source>
        <dbReference type="ARBA" id="ARBA00022448"/>
    </source>
</evidence>
<comment type="caution">
    <text evidence="6">The sequence shown here is derived from an EMBL/GenBank/DDBJ whole genome shotgun (WGS) entry which is preliminary data.</text>
</comment>
<dbReference type="OrthoDB" id="9809450at2"/>
<dbReference type="EMBL" id="RAWE01000083">
    <property type="protein sequence ID" value="RKH00928.1"/>
    <property type="molecule type" value="Genomic_DNA"/>
</dbReference>
<dbReference type="PANTHER" id="PTHR42788:SF13">
    <property type="entry name" value="ALIPHATIC SULFONATES IMPORT ATP-BINDING PROTEIN SSUB"/>
    <property type="match status" value="1"/>
</dbReference>
<reference evidence="7" key="1">
    <citation type="submission" date="2018-09" db="EMBL/GenBank/DDBJ databases">
        <authorList>
            <person name="Livingstone P.G."/>
            <person name="Whitworth D.E."/>
        </authorList>
    </citation>
    <scope>NUCLEOTIDE SEQUENCE [LARGE SCALE GENOMIC DNA]</scope>
    <source>
        <strain evidence="7">CA043D</strain>
    </source>
</reference>
<evidence type="ECO:0000313" key="7">
    <source>
        <dbReference type="Proteomes" id="UP000268313"/>
    </source>
</evidence>
<dbReference type="SUPFAM" id="SSF52540">
    <property type="entry name" value="P-loop containing nucleoside triphosphate hydrolases"/>
    <property type="match status" value="1"/>
</dbReference>
<feature type="compositionally biased region" description="Low complexity" evidence="4">
    <location>
        <begin position="292"/>
        <end position="305"/>
    </location>
</feature>
<dbReference type="PROSITE" id="PS00211">
    <property type="entry name" value="ABC_TRANSPORTER_1"/>
    <property type="match status" value="1"/>
</dbReference>
<dbReference type="GO" id="GO:0016887">
    <property type="term" value="F:ATP hydrolysis activity"/>
    <property type="evidence" value="ECO:0007669"/>
    <property type="project" value="InterPro"/>
</dbReference>
<name>A0A3A8JY79_9BACT</name>
<dbReference type="InterPro" id="IPR017871">
    <property type="entry name" value="ABC_transporter-like_CS"/>
</dbReference>
<dbReference type="AlphaFoldDB" id="A0A3A8JY79"/>
<evidence type="ECO:0000256" key="3">
    <source>
        <dbReference type="ARBA" id="ARBA00022840"/>
    </source>
</evidence>
<dbReference type="RefSeq" id="WP_120604535.1">
    <property type="nucleotide sequence ID" value="NZ_JABFJX010000086.1"/>
</dbReference>
<dbReference type="PROSITE" id="PS50893">
    <property type="entry name" value="ABC_TRANSPORTER_2"/>
    <property type="match status" value="1"/>
</dbReference>
<evidence type="ECO:0000259" key="5">
    <source>
        <dbReference type="PROSITE" id="PS50893"/>
    </source>
</evidence>
<dbReference type="InterPro" id="IPR003439">
    <property type="entry name" value="ABC_transporter-like_ATP-bd"/>
</dbReference>
<dbReference type="PANTHER" id="PTHR42788">
    <property type="entry name" value="TAURINE IMPORT ATP-BINDING PROTEIN-RELATED"/>
    <property type="match status" value="1"/>
</dbReference>
<accession>A0A3A8JY79</accession>
<keyword evidence="3 6" id="KW-0067">ATP-binding</keyword>
<dbReference type="CDD" id="cd03293">
    <property type="entry name" value="ABC_NrtD_SsuB_transporters"/>
    <property type="match status" value="1"/>
</dbReference>
<evidence type="ECO:0000256" key="4">
    <source>
        <dbReference type="SAM" id="MobiDB-lite"/>
    </source>
</evidence>
<keyword evidence="7" id="KW-1185">Reference proteome</keyword>
<gene>
    <name evidence="6" type="ORF">D7X32_22025</name>
</gene>
<dbReference type="Proteomes" id="UP000268313">
    <property type="component" value="Unassembled WGS sequence"/>
</dbReference>
<evidence type="ECO:0000256" key="2">
    <source>
        <dbReference type="ARBA" id="ARBA00022741"/>
    </source>
</evidence>
<dbReference type="SMART" id="SM00382">
    <property type="entry name" value="AAA"/>
    <property type="match status" value="1"/>
</dbReference>
<keyword evidence="1" id="KW-0813">Transport</keyword>
<keyword evidence="2" id="KW-0547">Nucleotide-binding</keyword>
<protein>
    <submittedName>
        <fullName evidence="6">ABC transporter ATP-binding protein</fullName>
    </submittedName>
</protein>
<dbReference type="InterPro" id="IPR003593">
    <property type="entry name" value="AAA+_ATPase"/>
</dbReference>
<evidence type="ECO:0000313" key="6">
    <source>
        <dbReference type="EMBL" id="RKH00928.1"/>
    </source>
</evidence>
<sequence length="305" mass="33485">MLRRLIERMRGLRQAAPHLLRPANVNADRAKISIAQLDHHYANKVVALKDVNLNVRSGEFVCLLGPSGCGKSTLLYALAGHVAPTGGSVAIDGKPIHGPGPDRLLMFQEAALFPWLTVRGNITFALAARGVPRAERRERADTFIQRVRLEGFADTLPHELSGGMKMRASLARALAVDPTVLLMDEPFGALDAQTRVHMQEMLQAIWLRSGKTVVFVTHDVQEALMLGTRVVLMAPRPGRVVEDLEIHLPMPRSLEDPSLDAMARDIRHRLRASEGAALEAPPAEPLSRRTRTPSSMPRTSIVTGR</sequence>
<organism evidence="6 7">
    <name type="scientific">Corallococcus carmarthensis</name>
    <dbReference type="NCBI Taxonomy" id="2316728"/>
    <lineage>
        <taxon>Bacteria</taxon>
        <taxon>Pseudomonadati</taxon>
        <taxon>Myxococcota</taxon>
        <taxon>Myxococcia</taxon>
        <taxon>Myxococcales</taxon>
        <taxon>Cystobacterineae</taxon>
        <taxon>Myxococcaceae</taxon>
        <taxon>Corallococcus</taxon>
    </lineage>
</organism>
<dbReference type="InterPro" id="IPR050166">
    <property type="entry name" value="ABC_transporter_ATP-bind"/>
</dbReference>
<feature type="domain" description="ABC transporter" evidence="5">
    <location>
        <begin position="20"/>
        <end position="260"/>
    </location>
</feature>